<comment type="similarity">
    <text evidence="1">Belongs to the aldehyde dehydrogenase family.</text>
</comment>
<dbReference type="RefSeq" id="WP_148354647.1">
    <property type="nucleotide sequence ID" value="NZ_VSFF01000015.1"/>
</dbReference>
<keyword evidence="2" id="KW-0560">Oxidoreductase</keyword>
<evidence type="ECO:0000259" key="3">
    <source>
        <dbReference type="Pfam" id="PF00171"/>
    </source>
</evidence>
<dbReference type="Gene3D" id="3.40.605.10">
    <property type="entry name" value="Aldehyde Dehydrogenase, Chain A, domain 1"/>
    <property type="match status" value="1"/>
</dbReference>
<dbReference type="Proteomes" id="UP000322634">
    <property type="component" value="Unassembled WGS sequence"/>
</dbReference>
<name>A0A5D0TVY0_9ACTN</name>
<dbReference type="OrthoDB" id="6882680at2"/>
<dbReference type="InterPro" id="IPR016163">
    <property type="entry name" value="Ald_DH_C"/>
</dbReference>
<dbReference type="AlphaFoldDB" id="A0A5D0TVY0"/>
<comment type="caution">
    <text evidence="4">The sequence shown here is derived from an EMBL/GenBank/DDBJ whole genome shotgun (WGS) entry which is preliminary data.</text>
</comment>
<feature type="domain" description="Aldehyde dehydrogenase" evidence="3">
    <location>
        <begin position="19"/>
        <end position="480"/>
    </location>
</feature>
<dbReference type="GO" id="GO:0016620">
    <property type="term" value="F:oxidoreductase activity, acting on the aldehyde or oxo group of donors, NAD or NADP as acceptor"/>
    <property type="evidence" value="ECO:0007669"/>
    <property type="project" value="InterPro"/>
</dbReference>
<dbReference type="InterPro" id="IPR016161">
    <property type="entry name" value="Ald_DH/histidinol_DH"/>
</dbReference>
<keyword evidence="5" id="KW-1185">Reference proteome</keyword>
<sequence>MITTETPARLWIGGERVDGEGGAYPVVNPATEEVVGLAPSASAADADRAARAAADAFPAWSRTAPDKRAEILDRAADLLEARYAELFALVQAETGATTAMTRTAQVPAAVARLRRYARSAAASPEVPLPPAADPVGRGGLVNAMAVRQPVGVVACVTSYNVPLTNVVGKIGPALAVGATVVVKPAPQDPLGVIALVGALHEAGMPPGAVNLVVAPGPEPSEALVASPHVDMVSFTGSTAVGTAIAEAAGRDCKRLLLELGGKGASLVFDDADLDAAARGTASTYTFHSGQICTAPTRLIVQRGVYERMVERLAAIAGALPVGDPAAPDTVVGPLISGAHRERVESYVRAGAADGGTVLAGGARPPLDRGFYVAPTLIAGCAPGSRAVREEIFGPVVVAIPFDDEEEGIALAGDTEFGLYDYVWSRDTVRAMRVARRLRAGNVGINTVARNPETPFGGFKKSGVGRDGGDFALHAYTELQSLVWPG</sequence>
<evidence type="ECO:0000256" key="2">
    <source>
        <dbReference type="ARBA" id="ARBA00023002"/>
    </source>
</evidence>
<protein>
    <submittedName>
        <fullName evidence="4">Aldehyde dehydrogenase family protein</fullName>
    </submittedName>
</protein>
<evidence type="ECO:0000313" key="4">
    <source>
        <dbReference type="EMBL" id="TYC09029.1"/>
    </source>
</evidence>
<proteinExistence type="inferred from homology"/>
<gene>
    <name evidence="4" type="ORF">FXF65_36565</name>
</gene>
<accession>A0A5D0TVY0</accession>
<organism evidence="4 5">
    <name type="scientific">Actinomadura syzygii</name>
    <dbReference type="NCBI Taxonomy" id="1427538"/>
    <lineage>
        <taxon>Bacteria</taxon>
        <taxon>Bacillati</taxon>
        <taxon>Actinomycetota</taxon>
        <taxon>Actinomycetes</taxon>
        <taxon>Streptosporangiales</taxon>
        <taxon>Thermomonosporaceae</taxon>
        <taxon>Actinomadura</taxon>
    </lineage>
</organism>
<dbReference type="SUPFAM" id="SSF53720">
    <property type="entry name" value="ALDH-like"/>
    <property type="match status" value="1"/>
</dbReference>
<dbReference type="Gene3D" id="3.40.309.10">
    <property type="entry name" value="Aldehyde Dehydrogenase, Chain A, domain 2"/>
    <property type="match status" value="1"/>
</dbReference>
<evidence type="ECO:0000313" key="5">
    <source>
        <dbReference type="Proteomes" id="UP000322634"/>
    </source>
</evidence>
<evidence type="ECO:0000256" key="1">
    <source>
        <dbReference type="ARBA" id="ARBA00009986"/>
    </source>
</evidence>
<dbReference type="FunFam" id="3.40.309.10:FF:000012">
    <property type="entry name" value="Betaine aldehyde dehydrogenase"/>
    <property type="match status" value="1"/>
</dbReference>
<dbReference type="InterPro" id="IPR016162">
    <property type="entry name" value="Ald_DH_N"/>
</dbReference>
<dbReference type="InterPro" id="IPR015590">
    <property type="entry name" value="Aldehyde_DH_dom"/>
</dbReference>
<dbReference type="EMBL" id="VSFF01000015">
    <property type="protein sequence ID" value="TYC09029.1"/>
    <property type="molecule type" value="Genomic_DNA"/>
</dbReference>
<dbReference type="PANTHER" id="PTHR11699">
    <property type="entry name" value="ALDEHYDE DEHYDROGENASE-RELATED"/>
    <property type="match status" value="1"/>
</dbReference>
<dbReference type="Pfam" id="PF00171">
    <property type="entry name" value="Aldedh"/>
    <property type="match status" value="1"/>
</dbReference>
<reference evidence="4 5" key="1">
    <citation type="submission" date="2019-08" db="EMBL/GenBank/DDBJ databases">
        <title>Actinomadura sp. nov. CYP1-5 isolated from mountain soil.</title>
        <authorList>
            <person name="Songsumanus A."/>
            <person name="Kuncharoen N."/>
            <person name="Kudo T."/>
            <person name="Yuki M."/>
            <person name="Igarashi Y."/>
            <person name="Tanasupawat S."/>
        </authorList>
    </citation>
    <scope>NUCLEOTIDE SEQUENCE [LARGE SCALE GENOMIC DNA]</scope>
    <source>
        <strain evidence="4 5">GKU157</strain>
    </source>
</reference>